<dbReference type="PIRSF" id="PIRSF028757">
    <property type="entry name" value="LD-carboxypeptidase"/>
    <property type="match status" value="1"/>
</dbReference>
<keyword evidence="7" id="KW-0732">Signal</keyword>
<organism evidence="10 11">
    <name type="scientific">Alistipes timonensis JC136</name>
    <dbReference type="NCBI Taxonomy" id="1033731"/>
    <lineage>
        <taxon>Bacteria</taxon>
        <taxon>Pseudomonadati</taxon>
        <taxon>Bacteroidota</taxon>
        <taxon>Bacteroidia</taxon>
        <taxon>Bacteroidales</taxon>
        <taxon>Rikenellaceae</taxon>
        <taxon>Alistipes</taxon>
    </lineage>
</organism>
<feature type="active site" description="Charge relay system" evidence="6">
    <location>
        <position position="301"/>
    </location>
</feature>
<evidence type="ECO:0000313" key="10">
    <source>
        <dbReference type="EMBL" id="SEA37220.1"/>
    </source>
</evidence>
<comment type="similarity">
    <text evidence="1">Belongs to the peptidase S66 family.</text>
</comment>
<dbReference type="Gene3D" id="3.40.50.10740">
    <property type="entry name" value="Class I glutamine amidotransferase-like"/>
    <property type="match status" value="1"/>
</dbReference>
<evidence type="ECO:0000259" key="9">
    <source>
        <dbReference type="Pfam" id="PF17676"/>
    </source>
</evidence>
<dbReference type="RefSeq" id="WP_010261310.1">
    <property type="nucleotide sequence ID" value="NZ_CAEG01000010.1"/>
</dbReference>
<keyword evidence="2 10" id="KW-0121">Carboxypeptidase</keyword>
<evidence type="ECO:0000313" key="11">
    <source>
        <dbReference type="Proteomes" id="UP000183253"/>
    </source>
</evidence>
<dbReference type="Pfam" id="PF02016">
    <property type="entry name" value="Peptidase_S66"/>
    <property type="match status" value="1"/>
</dbReference>
<keyword evidence="11" id="KW-1185">Reference proteome</keyword>
<dbReference type="Proteomes" id="UP000183253">
    <property type="component" value="Unassembled WGS sequence"/>
</dbReference>
<dbReference type="AlphaFoldDB" id="A0A1H4AMU8"/>
<feature type="domain" description="LD-carboxypeptidase C-terminal" evidence="9">
    <location>
        <begin position="199"/>
        <end position="316"/>
    </location>
</feature>
<dbReference type="InterPro" id="IPR027461">
    <property type="entry name" value="Carboxypeptidase_A_C_sf"/>
</dbReference>
<dbReference type="InterPro" id="IPR003507">
    <property type="entry name" value="S66_fam"/>
</dbReference>
<dbReference type="InterPro" id="IPR040921">
    <property type="entry name" value="Peptidase_S66C"/>
</dbReference>
<dbReference type="SUPFAM" id="SSF52317">
    <property type="entry name" value="Class I glutamine amidotransferase-like"/>
    <property type="match status" value="1"/>
</dbReference>
<dbReference type="EMBL" id="FNRI01000003">
    <property type="protein sequence ID" value="SEA37220.1"/>
    <property type="molecule type" value="Genomic_DNA"/>
</dbReference>
<dbReference type="InterPro" id="IPR027478">
    <property type="entry name" value="LdcA_N"/>
</dbReference>
<dbReference type="CDD" id="cd07025">
    <property type="entry name" value="Peptidase_S66"/>
    <property type="match status" value="1"/>
</dbReference>
<reference evidence="10 11" key="1">
    <citation type="submission" date="2016-10" db="EMBL/GenBank/DDBJ databases">
        <authorList>
            <person name="de Groot N.N."/>
        </authorList>
    </citation>
    <scope>NUCLEOTIDE SEQUENCE [LARGE SCALE GENOMIC DNA]</scope>
    <source>
        <strain evidence="10 11">DSM 25383</strain>
    </source>
</reference>
<dbReference type="PANTHER" id="PTHR30237">
    <property type="entry name" value="MURAMOYLTETRAPEPTIDE CARBOXYPEPTIDASE"/>
    <property type="match status" value="1"/>
</dbReference>
<keyword evidence="4" id="KW-0378">Hydrolase</keyword>
<accession>A0A1H4AMU8</accession>
<dbReference type="Pfam" id="PF17676">
    <property type="entry name" value="Peptidase_S66C"/>
    <property type="match status" value="1"/>
</dbReference>
<gene>
    <name evidence="10" type="ORF">SAMN05444145_10366</name>
</gene>
<evidence type="ECO:0000256" key="3">
    <source>
        <dbReference type="ARBA" id="ARBA00022670"/>
    </source>
</evidence>
<dbReference type="PANTHER" id="PTHR30237:SF2">
    <property type="entry name" value="MUREIN TETRAPEPTIDE CARBOXYPEPTIDASE"/>
    <property type="match status" value="1"/>
</dbReference>
<proteinExistence type="inferred from homology"/>
<evidence type="ECO:0000256" key="7">
    <source>
        <dbReference type="SAM" id="SignalP"/>
    </source>
</evidence>
<evidence type="ECO:0000256" key="2">
    <source>
        <dbReference type="ARBA" id="ARBA00022645"/>
    </source>
</evidence>
<evidence type="ECO:0000256" key="5">
    <source>
        <dbReference type="ARBA" id="ARBA00022825"/>
    </source>
</evidence>
<dbReference type="GO" id="GO:0006508">
    <property type="term" value="P:proteolysis"/>
    <property type="evidence" value="ECO:0007669"/>
    <property type="project" value="UniProtKB-KW"/>
</dbReference>
<feature type="signal peptide" evidence="7">
    <location>
        <begin position="1"/>
        <end position="18"/>
    </location>
</feature>
<evidence type="ECO:0000256" key="6">
    <source>
        <dbReference type="PIRSR" id="PIRSR028757-1"/>
    </source>
</evidence>
<evidence type="ECO:0000259" key="8">
    <source>
        <dbReference type="Pfam" id="PF02016"/>
    </source>
</evidence>
<dbReference type="Gene3D" id="3.50.30.60">
    <property type="entry name" value="LD-carboxypeptidase A C-terminal domain-like"/>
    <property type="match status" value="1"/>
</dbReference>
<feature type="domain" description="LD-carboxypeptidase N-terminal" evidence="8">
    <location>
        <begin position="38"/>
        <end position="155"/>
    </location>
</feature>
<dbReference type="OrthoDB" id="9807329at2"/>
<sequence length="331" mass="36118">MKHLFPILLLLAPLFAGAQESDSTGFLRPPYLHRGDTVGIVSPAGKLPLKTDTAKIRQRFESWGLHVKFGPHCADREQPYFAGTDEERAADLQAMIDDESVKAVIACRGGYGSVRLLPLVDLARLHERPKWVVGFSDITMLHLALRKLRIESIHGPMPAGFDFDGKEDPSAESLRQALFGETVCIEVEPHPLNQPGTASGHLSGGNLTVIRSADGTPEELTAEEPTVLLIEEVGEFVYRIDRLMQSLTRSGRLGSLKAILVGHFSDMVGMKKFGVADAYAIISSYTRPLGIPVVFGFPAGHAEPNLAVYLGRRVTVSVDDEGARVEFVPQN</sequence>
<dbReference type="InterPro" id="IPR040449">
    <property type="entry name" value="Peptidase_S66_N"/>
</dbReference>
<keyword evidence="5" id="KW-0720">Serine protease</keyword>
<dbReference type="STRING" id="1033731.SAMN05444145_10366"/>
<evidence type="ECO:0000256" key="1">
    <source>
        <dbReference type="ARBA" id="ARBA00010233"/>
    </source>
</evidence>
<dbReference type="GO" id="GO:0008236">
    <property type="term" value="F:serine-type peptidase activity"/>
    <property type="evidence" value="ECO:0007669"/>
    <property type="project" value="UniProtKB-KW"/>
</dbReference>
<dbReference type="SUPFAM" id="SSF141986">
    <property type="entry name" value="LD-carboxypeptidase A C-terminal domain-like"/>
    <property type="match status" value="1"/>
</dbReference>
<name>A0A1H4AMU8_9BACT</name>
<dbReference type="InterPro" id="IPR029062">
    <property type="entry name" value="Class_I_gatase-like"/>
</dbReference>
<protein>
    <submittedName>
        <fullName evidence="10">Muramoyltetrapeptide carboxypeptidase</fullName>
    </submittedName>
</protein>
<keyword evidence="3" id="KW-0645">Protease</keyword>
<feature type="active site" description="Nucleophile" evidence="6">
    <location>
        <position position="136"/>
    </location>
</feature>
<dbReference type="GO" id="GO:0004180">
    <property type="term" value="F:carboxypeptidase activity"/>
    <property type="evidence" value="ECO:0007669"/>
    <property type="project" value="UniProtKB-KW"/>
</dbReference>
<feature type="active site" description="Charge relay system" evidence="6">
    <location>
        <position position="231"/>
    </location>
</feature>
<feature type="chain" id="PRO_5010296424" evidence="7">
    <location>
        <begin position="19"/>
        <end position="331"/>
    </location>
</feature>
<evidence type="ECO:0000256" key="4">
    <source>
        <dbReference type="ARBA" id="ARBA00022801"/>
    </source>
</evidence>